<dbReference type="EMBL" id="QFPJ01000026">
    <property type="protein sequence ID" value="PZQ21609.1"/>
    <property type="molecule type" value="Genomic_DNA"/>
</dbReference>
<sequence>MSDRYSDQPFLRFVDAWVMRAIGHLDPATDAWCTAMEPQLRQSFGIDGRWPDIVAKRMQFQPTLAAQIRTIWDEGKARFEQGNGTAADPAQFAMLFVDRNLRDLK</sequence>
<gene>
    <name evidence="1" type="ORF">DI569_11265</name>
</gene>
<reference evidence="1 2" key="1">
    <citation type="submission" date="2017-08" db="EMBL/GenBank/DDBJ databases">
        <title>Infants hospitalized years apart are colonized by the same room-sourced microbial strains.</title>
        <authorList>
            <person name="Brooks B."/>
            <person name="Olm M.R."/>
            <person name="Firek B.A."/>
            <person name="Baker R."/>
            <person name="Thomas B.C."/>
            <person name="Morowitz M.J."/>
            <person name="Banfield J.F."/>
        </authorList>
    </citation>
    <scope>NUCLEOTIDE SEQUENCE [LARGE SCALE GENOMIC DNA]</scope>
    <source>
        <strain evidence="1">S2_005_003_R2_47</strain>
    </source>
</reference>
<protein>
    <submittedName>
        <fullName evidence="1">Uncharacterized protein</fullName>
    </submittedName>
</protein>
<evidence type="ECO:0000313" key="2">
    <source>
        <dbReference type="Proteomes" id="UP000248597"/>
    </source>
</evidence>
<evidence type="ECO:0000313" key="1">
    <source>
        <dbReference type="EMBL" id="PZQ21609.1"/>
    </source>
</evidence>
<comment type="caution">
    <text evidence="1">The sequence shown here is derived from an EMBL/GenBank/DDBJ whole genome shotgun (WGS) entry which is preliminary data.</text>
</comment>
<proteinExistence type="predicted"/>
<dbReference type="AlphaFoldDB" id="A0A2W5KZV2"/>
<dbReference type="Proteomes" id="UP000248597">
    <property type="component" value="Unassembled WGS sequence"/>
</dbReference>
<name>A0A2W5KZV2_SPHMC</name>
<organism evidence="1 2">
    <name type="scientific">Sphingopyxis macrogoltabida</name>
    <name type="common">Sphingomonas macrogoltabidus</name>
    <dbReference type="NCBI Taxonomy" id="33050"/>
    <lineage>
        <taxon>Bacteria</taxon>
        <taxon>Pseudomonadati</taxon>
        <taxon>Pseudomonadota</taxon>
        <taxon>Alphaproteobacteria</taxon>
        <taxon>Sphingomonadales</taxon>
        <taxon>Sphingomonadaceae</taxon>
        <taxon>Sphingopyxis</taxon>
    </lineage>
</organism>
<accession>A0A2W5KZV2</accession>